<dbReference type="Proteomes" id="UP000663880">
    <property type="component" value="Unassembled WGS sequence"/>
</dbReference>
<dbReference type="AlphaFoldDB" id="A0A821TDW1"/>
<organism evidence="1 2">
    <name type="scientific">Pieris macdunnoughi</name>
    <dbReference type="NCBI Taxonomy" id="345717"/>
    <lineage>
        <taxon>Eukaryota</taxon>
        <taxon>Metazoa</taxon>
        <taxon>Ecdysozoa</taxon>
        <taxon>Arthropoda</taxon>
        <taxon>Hexapoda</taxon>
        <taxon>Insecta</taxon>
        <taxon>Pterygota</taxon>
        <taxon>Neoptera</taxon>
        <taxon>Endopterygota</taxon>
        <taxon>Lepidoptera</taxon>
        <taxon>Glossata</taxon>
        <taxon>Ditrysia</taxon>
        <taxon>Papilionoidea</taxon>
        <taxon>Pieridae</taxon>
        <taxon>Pierinae</taxon>
        <taxon>Pieris</taxon>
    </lineage>
</organism>
<gene>
    <name evidence="1" type="ORF">PMACD_LOCUS8795</name>
</gene>
<proteinExistence type="predicted"/>
<dbReference type="EMBL" id="CAJOBZ010000023">
    <property type="protein sequence ID" value="CAF4871398.1"/>
    <property type="molecule type" value="Genomic_DNA"/>
</dbReference>
<protein>
    <submittedName>
        <fullName evidence="1">Uncharacterized protein</fullName>
    </submittedName>
</protein>
<comment type="caution">
    <text evidence="1">The sequence shown here is derived from an EMBL/GenBank/DDBJ whole genome shotgun (WGS) entry which is preliminary data.</text>
</comment>
<reference evidence="1" key="1">
    <citation type="submission" date="2021-02" db="EMBL/GenBank/DDBJ databases">
        <authorList>
            <person name="Steward A R."/>
        </authorList>
    </citation>
    <scope>NUCLEOTIDE SEQUENCE</scope>
</reference>
<evidence type="ECO:0000313" key="1">
    <source>
        <dbReference type="EMBL" id="CAF4871398.1"/>
    </source>
</evidence>
<name>A0A821TDW1_9NEOP</name>
<keyword evidence="2" id="KW-1185">Reference proteome</keyword>
<evidence type="ECO:0000313" key="2">
    <source>
        <dbReference type="Proteomes" id="UP000663880"/>
    </source>
</evidence>
<sequence>MSSDYYLFYLEWNMKSESAKFGVNQFTDLTPENVFGCKRSLASQGSSIKEEHYSHRLKLNSREGHRWKGAANIKRTATTDHCLLVNSMKR</sequence>
<accession>A0A821TDW1</accession>